<dbReference type="Pfam" id="PF20376">
    <property type="entry name" value="DUF6671"/>
    <property type="match status" value="1"/>
</dbReference>
<gene>
    <name evidence="2" type="ORF">AJE_05666</name>
</gene>
<evidence type="ECO:0000313" key="3">
    <source>
        <dbReference type="Proteomes" id="UP000012046"/>
    </source>
</evidence>
<dbReference type="InterPro" id="IPR046612">
    <property type="entry name" value="DUF6671"/>
</dbReference>
<dbReference type="PATRIC" id="fig|1129374.4.peg.1134"/>
<name>H3ZCR0_9ALTE</name>
<evidence type="ECO:0000313" key="2">
    <source>
        <dbReference type="EMBL" id="EHR41640.1"/>
    </source>
</evidence>
<comment type="caution">
    <text evidence="2">The sequence shown here is derived from an EMBL/GenBank/DDBJ whole genome shotgun (WGS) entry which is preliminary data.</text>
</comment>
<evidence type="ECO:0000259" key="1">
    <source>
        <dbReference type="Pfam" id="PF20376"/>
    </source>
</evidence>
<proteinExistence type="predicted"/>
<dbReference type="Proteomes" id="UP000012046">
    <property type="component" value="Unassembled WGS sequence"/>
</dbReference>
<keyword evidence="3" id="KW-1185">Reference proteome</keyword>
<dbReference type="RefSeq" id="WP_008950058.1">
    <property type="nucleotide sequence ID" value="NZ_AHTH01000011.1"/>
</dbReference>
<sequence>MQQVAFLTQHGKVPLLTEALAALGWQIQAVSGFDTDLLGSFAGERPRFMTAAECALRKAALAAELSGSAIGIGSEGSFNAGPYGLGTLNQELLCCVNIDEGWAVTAVAQQLCSARSWQLTEAAMLQTILPTIPDGQLLLVKQGSRLEKALTPAQALLCCEQWLAKGAVTLEYDLRAHCSPERQQVIRLAADNLRQRLQQLCPRCHKPGFWPELPLAGLPCADCGLPTSQPRGLRACCRYCDYQQDFLHSSGFADPANCPQCNP</sequence>
<protein>
    <recommendedName>
        <fullName evidence="1">DUF6671 domain-containing protein</fullName>
    </recommendedName>
</protein>
<dbReference type="eggNOG" id="ENOG502Z86U">
    <property type="taxonomic scope" value="Bacteria"/>
</dbReference>
<dbReference type="STRING" id="1129374.AJE_05666"/>
<organism evidence="2 3">
    <name type="scientific">Alishewanella jeotgali KCTC 22429</name>
    <dbReference type="NCBI Taxonomy" id="1129374"/>
    <lineage>
        <taxon>Bacteria</taxon>
        <taxon>Pseudomonadati</taxon>
        <taxon>Pseudomonadota</taxon>
        <taxon>Gammaproteobacteria</taxon>
        <taxon>Alteromonadales</taxon>
        <taxon>Alteromonadaceae</taxon>
        <taxon>Alishewanella</taxon>
    </lineage>
</organism>
<reference evidence="2 3" key="1">
    <citation type="journal article" date="2012" name="J. Bacteriol.">
        <title>Genome Sequence of Extracellular-Protease-Producing Alishewanella jeotgali Isolated from Traditional Korean Fermented Seafood.</title>
        <authorList>
            <person name="Jung J."/>
            <person name="Chun J."/>
            <person name="Park W."/>
        </authorList>
    </citation>
    <scope>NUCLEOTIDE SEQUENCE [LARGE SCALE GENOMIC DNA]</scope>
    <source>
        <strain evidence="2 3">KCTC 22429</strain>
    </source>
</reference>
<accession>H3ZCR0</accession>
<dbReference type="EMBL" id="AHTH01000011">
    <property type="protein sequence ID" value="EHR41640.1"/>
    <property type="molecule type" value="Genomic_DNA"/>
</dbReference>
<dbReference type="AlphaFoldDB" id="H3ZCR0"/>
<feature type="domain" description="DUF6671" evidence="1">
    <location>
        <begin position="59"/>
        <end position="263"/>
    </location>
</feature>